<keyword evidence="1" id="KW-1133">Transmembrane helix</keyword>
<keyword evidence="1" id="KW-0472">Membrane</keyword>
<dbReference type="EMBL" id="MFDD01000002">
    <property type="protein sequence ID" value="OGE41183.1"/>
    <property type="molecule type" value="Genomic_DNA"/>
</dbReference>
<dbReference type="InterPro" id="IPR029044">
    <property type="entry name" value="Nucleotide-diphossugar_trans"/>
</dbReference>
<evidence type="ECO:0000256" key="1">
    <source>
        <dbReference type="SAM" id="Phobius"/>
    </source>
</evidence>
<evidence type="ECO:0000313" key="3">
    <source>
        <dbReference type="EMBL" id="OGE41183.1"/>
    </source>
</evidence>
<dbReference type="InterPro" id="IPR001173">
    <property type="entry name" value="Glyco_trans_2-like"/>
</dbReference>
<proteinExistence type="predicted"/>
<feature type="transmembrane region" description="Helical" evidence="1">
    <location>
        <begin position="242"/>
        <end position="264"/>
    </location>
</feature>
<dbReference type="PANTHER" id="PTHR48090:SF7">
    <property type="entry name" value="RFBJ PROTEIN"/>
    <property type="match status" value="1"/>
</dbReference>
<dbReference type="Proteomes" id="UP000177328">
    <property type="component" value="Unassembled WGS sequence"/>
</dbReference>
<dbReference type="Gene3D" id="3.90.550.10">
    <property type="entry name" value="Spore Coat Polysaccharide Biosynthesis Protein SpsA, Chain A"/>
    <property type="match status" value="1"/>
</dbReference>
<evidence type="ECO:0000313" key="4">
    <source>
        <dbReference type="Proteomes" id="UP000177328"/>
    </source>
</evidence>
<protein>
    <recommendedName>
        <fullName evidence="2">Glycosyltransferase 2-like domain-containing protein</fullName>
    </recommendedName>
</protein>
<name>A0A1F5KJT7_9BACT</name>
<keyword evidence="1" id="KW-0812">Transmembrane</keyword>
<dbReference type="PANTHER" id="PTHR48090">
    <property type="entry name" value="UNDECAPRENYL-PHOSPHATE 4-DEOXY-4-FORMAMIDO-L-ARABINOSE TRANSFERASE-RELATED"/>
    <property type="match status" value="1"/>
</dbReference>
<dbReference type="InterPro" id="IPR050256">
    <property type="entry name" value="Glycosyltransferase_2"/>
</dbReference>
<dbReference type="SUPFAM" id="SSF53448">
    <property type="entry name" value="Nucleotide-diphospho-sugar transferases"/>
    <property type="match status" value="1"/>
</dbReference>
<gene>
    <name evidence="3" type="ORF">A3D25_01465</name>
</gene>
<sequence length="312" mass="35684">MAQAYSKVRPVVTVLVPAFNEEKNILKVLNKIQASPFVNEIICINDGSTDNTYQLIKEIRGIKVIHLAKNHGKSYAIATGIKKAKGEIIVFVDADIIGLSSSCLKQLVLPLFKHEADGVLGYPMQYKVDRFFKPLTGERAYFRSDLMPHLSELAQKGFGLELFLNYLYKDKRIKAVPIQGKNMMKHHKYSSYSQAIKGLIIENTDIIKEIFKQTKPLNYLKHSYLYPFYLQKKDQVKRRENFVRISIVGSLVIGMAIFTFPALVKARAPLYQNIKIGYQKMTTAIEQKVKDYPVLQESLMKSGTKVYRNLRP</sequence>
<organism evidence="3 4">
    <name type="scientific">Candidatus Daviesbacteria bacterium RIFCSPHIGHO2_02_FULL_43_12</name>
    <dbReference type="NCBI Taxonomy" id="1797776"/>
    <lineage>
        <taxon>Bacteria</taxon>
        <taxon>Candidatus Daviesiibacteriota</taxon>
    </lineage>
</organism>
<feature type="domain" description="Glycosyltransferase 2-like" evidence="2">
    <location>
        <begin position="13"/>
        <end position="139"/>
    </location>
</feature>
<dbReference type="CDD" id="cd04179">
    <property type="entry name" value="DPM_DPG-synthase_like"/>
    <property type="match status" value="1"/>
</dbReference>
<evidence type="ECO:0000259" key="2">
    <source>
        <dbReference type="Pfam" id="PF00535"/>
    </source>
</evidence>
<accession>A0A1F5KJT7</accession>
<comment type="caution">
    <text evidence="3">The sequence shown here is derived from an EMBL/GenBank/DDBJ whole genome shotgun (WGS) entry which is preliminary data.</text>
</comment>
<dbReference type="AlphaFoldDB" id="A0A1F5KJT7"/>
<reference evidence="3 4" key="1">
    <citation type="journal article" date="2016" name="Nat. Commun.">
        <title>Thousands of microbial genomes shed light on interconnected biogeochemical processes in an aquifer system.</title>
        <authorList>
            <person name="Anantharaman K."/>
            <person name="Brown C.T."/>
            <person name="Hug L.A."/>
            <person name="Sharon I."/>
            <person name="Castelle C.J."/>
            <person name="Probst A.J."/>
            <person name="Thomas B.C."/>
            <person name="Singh A."/>
            <person name="Wilkins M.J."/>
            <person name="Karaoz U."/>
            <person name="Brodie E.L."/>
            <person name="Williams K.H."/>
            <person name="Hubbard S.S."/>
            <person name="Banfield J.F."/>
        </authorList>
    </citation>
    <scope>NUCLEOTIDE SEQUENCE [LARGE SCALE GENOMIC DNA]</scope>
</reference>
<dbReference type="Pfam" id="PF00535">
    <property type="entry name" value="Glycos_transf_2"/>
    <property type="match status" value="1"/>
</dbReference>